<evidence type="ECO:0000313" key="3">
    <source>
        <dbReference type="EMBL" id="RRR20332.1"/>
    </source>
</evidence>
<accession>A0A3R8QWH3</accession>
<dbReference type="SMART" id="SM00507">
    <property type="entry name" value="HNHc"/>
    <property type="match status" value="1"/>
</dbReference>
<dbReference type="CDD" id="cd00085">
    <property type="entry name" value="HNHc"/>
    <property type="match status" value="1"/>
</dbReference>
<dbReference type="Pfam" id="PF02720">
    <property type="entry name" value="DUF222"/>
    <property type="match status" value="1"/>
</dbReference>
<proteinExistence type="predicted"/>
<gene>
    <name evidence="3" type="ORF">DS079_02745</name>
</gene>
<dbReference type="InterPro" id="IPR003615">
    <property type="entry name" value="HNH_nuc"/>
</dbReference>
<feature type="compositionally biased region" description="Acidic residues" evidence="1">
    <location>
        <begin position="450"/>
        <end position="461"/>
    </location>
</feature>
<dbReference type="Proteomes" id="UP000274327">
    <property type="component" value="Unassembled WGS sequence"/>
</dbReference>
<keyword evidence="3" id="KW-0540">Nuclease</keyword>
<dbReference type="GO" id="GO:0004519">
    <property type="term" value="F:endonuclease activity"/>
    <property type="evidence" value="ECO:0007669"/>
    <property type="project" value="UniProtKB-KW"/>
</dbReference>
<organism evidence="3 4">
    <name type="scientific">Brachybacterium paraconglomeratum</name>
    <dbReference type="NCBI Taxonomy" id="173362"/>
    <lineage>
        <taxon>Bacteria</taxon>
        <taxon>Bacillati</taxon>
        <taxon>Actinomycetota</taxon>
        <taxon>Actinomycetes</taxon>
        <taxon>Micrococcales</taxon>
        <taxon>Dermabacteraceae</taxon>
        <taxon>Brachybacterium</taxon>
    </lineage>
</organism>
<reference evidence="3 4" key="1">
    <citation type="submission" date="2018-07" db="EMBL/GenBank/DDBJ databases">
        <title>Brachybacteriurn paraconglorneratum KCTC 9916.</title>
        <authorList>
            <person name="Li Y."/>
        </authorList>
    </citation>
    <scope>NUCLEOTIDE SEQUENCE [LARGE SCALE GENOMIC DNA]</scope>
    <source>
        <strain evidence="3 4">KCTC 9916</strain>
    </source>
</reference>
<evidence type="ECO:0000313" key="4">
    <source>
        <dbReference type="Proteomes" id="UP000274327"/>
    </source>
</evidence>
<dbReference type="RefSeq" id="WP_126984708.1">
    <property type="nucleotide sequence ID" value="NZ_ML133851.1"/>
</dbReference>
<keyword evidence="3" id="KW-0378">Hydrolase</keyword>
<dbReference type="AlphaFoldDB" id="A0A3R8QWH3"/>
<keyword evidence="4" id="KW-1185">Reference proteome</keyword>
<evidence type="ECO:0000259" key="2">
    <source>
        <dbReference type="SMART" id="SM00507"/>
    </source>
</evidence>
<sequence length="490" mass="53101">MSTSALDWADQLSHLLDTAPSAEALAAEEDAALIDLITATERANGRLAAAQARAEAAFWDAQLREQERQGVPRGQRGRGIADQVALARRITPKQASDEVALHRVLLGSLPRTSELLEAGEISEYAARRIAENVLVLEEEDRARVDVDLADQLPSVTARRAGDLARARAQELDADAAVRRHQRAVADRRVSLQPAVDGMSILRATLPVKDGVAVLKVLTEAARSAKATGDPRTKGQIMADTLTASACGLESPDDIPVEIQLLMTDMTLLADEEATAWIEGHPLPGRVARDLALGVPTLPPPAHVAADAPAPPPEISSAARWIRRLYADAKVGDLTEVDGRRRLFRGQVRRFILLRDQRCRTPWCDAPIHDIDHAHRFADGGSTDADNGIGHCQRFNLVKEMPGWESTVDPASDDRPHRLTIRTPTGHIYQSTSPLLRHLLDGEDGARAEILADEPVDLDDASDPSRRSSPTTVDDGDRPSDPEGLSEARTG</sequence>
<feature type="domain" description="HNH nuclease" evidence="2">
    <location>
        <begin position="346"/>
        <end position="396"/>
    </location>
</feature>
<name>A0A3R8QWH3_9MICO</name>
<dbReference type="EMBL" id="QOCI01000001">
    <property type="protein sequence ID" value="RRR20332.1"/>
    <property type="molecule type" value="Genomic_DNA"/>
</dbReference>
<protein>
    <submittedName>
        <fullName evidence="3">HNH endonuclease</fullName>
    </submittedName>
</protein>
<dbReference type="GeneID" id="78119947"/>
<comment type="caution">
    <text evidence="3">The sequence shown here is derived from an EMBL/GenBank/DDBJ whole genome shotgun (WGS) entry which is preliminary data.</text>
</comment>
<feature type="region of interest" description="Disordered" evidence="1">
    <location>
        <begin position="446"/>
        <end position="490"/>
    </location>
</feature>
<keyword evidence="3" id="KW-0255">Endonuclease</keyword>
<evidence type="ECO:0000256" key="1">
    <source>
        <dbReference type="SAM" id="MobiDB-lite"/>
    </source>
</evidence>
<dbReference type="InterPro" id="IPR003870">
    <property type="entry name" value="DUF222"/>
</dbReference>